<accession>A0ABU8RVE6</accession>
<dbReference type="EMBL" id="JBBHJZ010000002">
    <property type="protein sequence ID" value="MEJ5977042.1"/>
    <property type="molecule type" value="Genomic_DNA"/>
</dbReference>
<dbReference type="InterPro" id="IPR050445">
    <property type="entry name" value="Bact_polysacc_biosynth/exp"/>
</dbReference>
<evidence type="ECO:0000313" key="4">
    <source>
        <dbReference type="Proteomes" id="UP001361239"/>
    </source>
</evidence>
<evidence type="ECO:0008006" key="5">
    <source>
        <dbReference type="Google" id="ProtNLM"/>
    </source>
</evidence>
<name>A0ABU8RVE6_9SPHN</name>
<dbReference type="PANTHER" id="PTHR32309">
    <property type="entry name" value="TYROSINE-PROTEIN KINASE"/>
    <property type="match status" value="1"/>
</dbReference>
<evidence type="ECO:0000313" key="3">
    <source>
        <dbReference type="EMBL" id="MEJ5977042.1"/>
    </source>
</evidence>
<protein>
    <recommendedName>
        <fullName evidence="5">Lipopolysaccharide biosynthesis protein</fullName>
    </recommendedName>
</protein>
<comment type="caution">
    <text evidence="3">The sequence shown here is derived from an EMBL/GenBank/DDBJ whole genome shotgun (WGS) entry which is preliminary data.</text>
</comment>
<dbReference type="RefSeq" id="WP_339586995.1">
    <property type="nucleotide sequence ID" value="NZ_JBBHJZ010000002.1"/>
</dbReference>
<feature type="coiled-coil region" evidence="1">
    <location>
        <begin position="171"/>
        <end position="198"/>
    </location>
</feature>
<keyword evidence="2" id="KW-0472">Membrane</keyword>
<gene>
    <name evidence="3" type="ORF">WG901_10385</name>
</gene>
<keyword evidence="4" id="KW-1185">Reference proteome</keyword>
<keyword evidence="2" id="KW-1133">Transmembrane helix</keyword>
<feature type="transmembrane region" description="Helical" evidence="2">
    <location>
        <begin position="20"/>
        <end position="40"/>
    </location>
</feature>
<feature type="transmembrane region" description="Helical" evidence="2">
    <location>
        <begin position="335"/>
        <end position="353"/>
    </location>
</feature>
<evidence type="ECO:0000256" key="1">
    <source>
        <dbReference type="SAM" id="Coils"/>
    </source>
</evidence>
<dbReference type="Proteomes" id="UP001361239">
    <property type="component" value="Unassembled WGS sequence"/>
</dbReference>
<keyword evidence="2" id="KW-0812">Transmembrane</keyword>
<keyword evidence="1" id="KW-0175">Coiled coil</keyword>
<evidence type="ECO:0000256" key="2">
    <source>
        <dbReference type="SAM" id="Phobius"/>
    </source>
</evidence>
<dbReference type="PANTHER" id="PTHR32309:SF13">
    <property type="entry name" value="FERRIC ENTEROBACTIN TRANSPORT PROTEIN FEPE"/>
    <property type="match status" value="1"/>
</dbReference>
<reference evidence="3 4" key="1">
    <citation type="submission" date="2024-03" db="EMBL/GenBank/DDBJ databases">
        <authorList>
            <person name="Jo J.-H."/>
        </authorList>
    </citation>
    <scope>NUCLEOTIDE SEQUENCE [LARGE SCALE GENOMIC DNA]</scope>
    <source>
        <strain evidence="3 4">PS1R-30</strain>
    </source>
</reference>
<organism evidence="3 4">
    <name type="scientific">Novosphingobium anseongense</name>
    <dbReference type="NCBI Taxonomy" id="3133436"/>
    <lineage>
        <taxon>Bacteria</taxon>
        <taxon>Pseudomonadati</taxon>
        <taxon>Pseudomonadota</taxon>
        <taxon>Alphaproteobacteria</taxon>
        <taxon>Sphingomonadales</taxon>
        <taxon>Sphingomonadaceae</taxon>
        <taxon>Novosphingobium</taxon>
    </lineage>
</organism>
<proteinExistence type="predicted"/>
<sequence>MTPPRSFVGTLTSHSWLARFHTRALIFGLLTLLFVALALFPQRYRAAVTLTPTDPQSLGLSGALGQLGAINNVFGNQAAVEVALRVGKGVYVRDLVIHRLALGKRLDMSNRLELHRWLDKRVTIRSLRGGIVSIEMQNRDPKLARDVVAAYGDAMQEQLAEISRKQTSYKRKVLEQLVNEASDQLEKAQAVYDRFRLRNRTPLPALAVEAVSSRIPMLESAIKAKLISIAAARELYSDNNSIIRQMNAELAMLRQQLAQVRATNGNDASVGNNATVGEAVATSSQLFRLEREVMVARTLYDSYLRFLQGTAVEDLTSSANVRILEPPFIDTERQVWWPALAAALAMIMLWLSIEFYRLRPPLGARLEAEDRYVG</sequence>